<sequence length="169" mass="19743">MGTLLENVTRLIEKFEIRSTRTTQKYRGFRDIENLNIQLMIYSTFFSKKGLTYSSLTFSQLIDMIMILNSLLSCQNGNNCFLINSLIDSKISKHLAIIRHFEECDYLTTEKKKYYIEIHTKCFYQYSINITKQISAVFIDEAAIRNRKMSLLHSLFTACYPEAIPFSAN</sequence>
<organism evidence="1 2">
    <name type="scientific">Brachionus plicatilis</name>
    <name type="common">Marine rotifer</name>
    <name type="synonym">Brachionus muelleri</name>
    <dbReference type="NCBI Taxonomy" id="10195"/>
    <lineage>
        <taxon>Eukaryota</taxon>
        <taxon>Metazoa</taxon>
        <taxon>Spiralia</taxon>
        <taxon>Gnathifera</taxon>
        <taxon>Rotifera</taxon>
        <taxon>Eurotatoria</taxon>
        <taxon>Monogononta</taxon>
        <taxon>Pseudotrocha</taxon>
        <taxon>Ploima</taxon>
        <taxon>Brachionidae</taxon>
        <taxon>Brachionus</taxon>
    </lineage>
</organism>
<evidence type="ECO:0000313" key="1">
    <source>
        <dbReference type="EMBL" id="RNA12246.1"/>
    </source>
</evidence>
<accession>A0A3M7QLC1</accession>
<dbReference type="AlphaFoldDB" id="A0A3M7QLC1"/>
<name>A0A3M7QLC1_BRAPC</name>
<gene>
    <name evidence="1" type="ORF">BpHYR1_043029</name>
</gene>
<dbReference type="Proteomes" id="UP000276133">
    <property type="component" value="Unassembled WGS sequence"/>
</dbReference>
<dbReference type="EMBL" id="REGN01005734">
    <property type="protein sequence ID" value="RNA12246.1"/>
    <property type="molecule type" value="Genomic_DNA"/>
</dbReference>
<keyword evidence="2" id="KW-1185">Reference proteome</keyword>
<proteinExistence type="predicted"/>
<reference evidence="1 2" key="1">
    <citation type="journal article" date="2018" name="Sci. Rep.">
        <title>Genomic signatures of local adaptation to the degree of environmental predictability in rotifers.</title>
        <authorList>
            <person name="Franch-Gras L."/>
            <person name="Hahn C."/>
            <person name="Garcia-Roger E.M."/>
            <person name="Carmona M.J."/>
            <person name="Serra M."/>
            <person name="Gomez A."/>
        </authorList>
    </citation>
    <scope>NUCLEOTIDE SEQUENCE [LARGE SCALE GENOMIC DNA]</scope>
    <source>
        <strain evidence="1">HYR1</strain>
    </source>
</reference>
<evidence type="ECO:0000313" key="2">
    <source>
        <dbReference type="Proteomes" id="UP000276133"/>
    </source>
</evidence>
<comment type="caution">
    <text evidence="1">The sequence shown here is derived from an EMBL/GenBank/DDBJ whole genome shotgun (WGS) entry which is preliminary data.</text>
</comment>
<protein>
    <submittedName>
        <fullName evidence="1">Uncharacterized protein</fullName>
    </submittedName>
</protein>